<dbReference type="EMBL" id="KV453914">
    <property type="protein sequence ID" value="ODV78073.1"/>
    <property type="molecule type" value="Genomic_DNA"/>
</dbReference>
<sequence length="257" mass="29092">MAIDLETHLSDFLTQTYPTVEQTIVNNASVLSKRKRFFLQDLRHSFKAVGFILLAIIYLRDQALLMLIIRGLVHVSISNPFTELDSRTQMSDENKKGLTKFLLTGVLVGNVCCFLVHAYFGVYTDSPWQDKNLHGYYTVQFIGERLPYSVIELLLLDVLLFVVQIVFHALMCVTNDAIILDQKRVEDNDNIDEPFLESDGYNGGVFLTTLDLIPNIYQVLSYQLPYPNAMARTNLSTNGEVASRADRIPHIPPGAFV</sequence>
<feature type="domain" description="DUF1746" evidence="2">
    <location>
        <begin position="46"/>
        <end position="167"/>
    </location>
</feature>
<dbReference type="GeneID" id="30982101"/>
<protein>
    <recommendedName>
        <fullName evidence="2">DUF1746 domain-containing protein</fullName>
    </recommendedName>
</protein>
<evidence type="ECO:0000313" key="4">
    <source>
        <dbReference type="Proteomes" id="UP000094285"/>
    </source>
</evidence>
<evidence type="ECO:0000259" key="2">
    <source>
        <dbReference type="Pfam" id="PF08508"/>
    </source>
</evidence>
<dbReference type="PANTHER" id="PTHR39405">
    <property type="entry name" value="DSC E3 UBIQUITIN LIGASE COMPLEX SUBUNIT 4"/>
    <property type="match status" value="1"/>
</dbReference>
<dbReference type="GO" id="GO:0044695">
    <property type="term" value="C:Dsc E3 ubiquitin ligase complex"/>
    <property type="evidence" value="ECO:0007669"/>
    <property type="project" value="InterPro"/>
</dbReference>
<keyword evidence="1" id="KW-0472">Membrane</keyword>
<evidence type="ECO:0000313" key="3">
    <source>
        <dbReference type="EMBL" id="ODV78073.1"/>
    </source>
</evidence>
<dbReference type="GO" id="GO:0005783">
    <property type="term" value="C:endoplasmic reticulum"/>
    <property type="evidence" value="ECO:0007669"/>
    <property type="project" value="TreeGrafter"/>
</dbReference>
<organism evidence="3 4">
    <name type="scientific">Suhomyces tanzawaensis NRRL Y-17324</name>
    <dbReference type="NCBI Taxonomy" id="984487"/>
    <lineage>
        <taxon>Eukaryota</taxon>
        <taxon>Fungi</taxon>
        <taxon>Dikarya</taxon>
        <taxon>Ascomycota</taxon>
        <taxon>Saccharomycotina</taxon>
        <taxon>Pichiomycetes</taxon>
        <taxon>Debaryomycetaceae</taxon>
        <taxon>Suhomyces</taxon>
    </lineage>
</organism>
<feature type="transmembrane region" description="Helical" evidence="1">
    <location>
        <begin position="153"/>
        <end position="174"/>
    </location>
</feature>
<feature type="transmembrane region" description="Helical" evidence="1">
    <location>
        <begin position="101"/>
        <end position="120"/>
    </location>
</feature>
<dbReference type="InterPro" id="IPR038967">
    <property type="entry name" value="Dsc4-like"/>
</dbReference>
<dbReference type="AlphaFoldDB" id="A0A1E4SF11"/>
<evidence type="ECO:0000256" key="1">
    <source>
        <dbReference type="SAM" id="Phobius"/>
    </source>
</evidence>
<keyword evidence="1" id="KW-1133">Transmembrane helix</keyword>
<accession>A0A1E4SF11</accession>
<keyword evidence="4" id="KW-1185">Reference proteome</keyword>
<dbReference type="PANTHER" id="PTHR39405:SF1">
    <property type="entry name" value="DSC E3 UBIQUITIN LIGASE COMPLEX SUBUNIT 4"/>
    <property type="match status" value="1"/>
</dbReference>
<dbReference type="Pfam" id="PF08508">
    <property type="entry name" value="DUF1746"/>
    <property type="match status" value="1"/>
</dbReference>
<name>A0A1E4SF11_9ASCO</name>
<dbReference type="RefSeq" id="XP_020063195.1">
    <property type="nucleotide sequence ID" value="XM_020207964.1"/>
</dbReference>
<gene>
    <name evidence="3" type="ORF">CANTADRAFT_27019</name>
</gene>
<dbReference type="Proteomes" id="UP000094285">
    <property type="component" value="Unassembled WGS sequence"/>
</dbReference>
<dbReference type="OrthoDB" id="5428737at2759"/>
<reference evidence="4" key="1">
    <citation type="submission" date="2016-05" db="EMBL/GenBank/DDBJ databases">
        <title>Comparative genomics of biotechnologically important yeasts.</title>
        <authorList>
            <consortium name="DOE Joint Genome Institute"/>
            <person name="Riley R."/>
            <person name="Haridas S."/>
            <person name="Wolfe K.H."/>
            <person name="Lopes M.R."/>
            <person name="Hittinger C.T."/>
            <person name="Goker M."/>
            <person name="Salamov A."/>
            <person name="Wisecaver J."/>
            <person name="Long T.M."/>
            <person name="Aerts A.L."/>
            <person name="Barry K."/>
            <person name="Choi C."/>
            <person name="Clum A."/>
            <person name="Coughlan A.Y."/>
            <person name="Deshpande S."/>
            <person name="Douglass A.P."/>
            <person name="Hanson S.J."/>
            <person name="Klenk H.-P."/>
            <person name="Labutti K."/>
            <person name="Lapidus A."/>
            <person name="Lindquist E."/>
            <person name="Lipzen A."/>
            <person name="Meier-Kolthoff J.P."/>
            <person name="Ohm R.A."/>
            <person name="Otillar R.P."/>
            <person name="Pangilinan J."/>
            <person name="Peng Y."/>
            <person name="Rokas A."/>
            <person name="Rosa C.A."/>
            <person name="Scheuner C."/>
            <person name="Sibirny A.A."/>
            <person name="Slot J.C."/>
            <person name="Stielow J.B."/>
            <person name="Sun H."/>
            <person name="Kurtzman C.P."/>
            <person name="Blackwell M."/>
            <person name="Grigoriev I.V."/>
            <person name="Jeffries T.W."/>
        </authorList>
    </citation>
    <scope>NUCLEOTIDE SEQUENCE [LARGE SCALE GENOMIC DNA]</scope>
    <source>
        <strain evidence="4">NRRL Y-17324</strain>
    </source>
</reference>
<keyword evidence="1" id="KW-0812">Transmembrane</keyword>
<proteinExistence type="predicted"/>
<dbReference type="InterPro" id="IPR013715">
    <property type="entry name" value="DUF1746"/>
</dbReference>
<dbReference type="GO" id="GO:0032933">
    <property type="term" value="P:SREBP signaling pathway"/>
    <property type="evidence" value="ECO:0007669"/>
    <property type="project" value="InterPro"/>
</dbReference>